<accession>A0A1N7INZ4</accession>
<protein>
    <recommendedName>
        <fullName evidence="3">Lipoprotein</fullName>
    </recommendedName>
</protein>
<dbReference type="PROSITE" id="PS51257">
    <property type="entry name" value="PROKAR_LIPOPROTEIN"/>
    <property type="match status" value="1"/>
</dbReference>
<proteinExistence type="predicted"/>
<evidence type="ECO:0000313" key="2">
    <source>
        <dbReference type="Proteomes" id="UP000186106"/>
    </source>
</evidence>
<name>A0A1N7INZ4_9FLAO</name>
<dbReference type="Proteomes" id="UP000186106">
    <property type="component" value="Unassembled WGS sequence"/>
</dbReference>
<evidence type="ECO:0000313" key="1">
    <source>
        <dbReference type="EMBL" id="SIS38794.1"/>
    </source>
</evidence>
<dbReference type="AlphaFoldDB" id="A0A1N7INZ4"/>
<dbReference type="RefSeq" id="WP_228435077.1">
    <property type="nucleotide sequence ID" value="NZ_CP033926.1"/>
</dbReference>
<organism evidence="1 2">
    <name type="scientific">Chryseobacterium joostei</name>
    <dbReference type="NCBI Taxonomy" id="112234"/>
    <lineage>
        <taxon>Bacteria</taxon>
        <taxon>Pseudomonadati</taxon>
        <taxon>Bacteroidota</taxon>
        <taxon>Flavobacteriia</taxon>
        <taxon>Flavobacteriales</taxon>
        <taxon>Weeksellaceae</taxon>
        <taxon>Chryseobacterium group</taxon>
        <taxon>Chryseobacterium</taxon>
    </lineage>
</organism>
<evidence type="ECO:0008006" key="3">
    <source>
        <dbReference type="Google" id="ProtNLM"/>
    </source>
</evidence>
<sequence>MKYLIILTSFLALSSCKTDAQKLKISAIYTEPKKVTREIPGTDSTHTFTTRTEVTERLAPMIFMLSKNSEILKFRIQGNISSNGHSIHQIRKIRFEKGEQNGNYMTLRYYVEIKKKPGKESANVVGYNYTKDETYKIPDDVKLIKIELYEDRINEISNTNPKLIAEPIFNFFAKI</sequence>
<dbReference type="EMBL" id="FTNZ01000006">
    <property type="protein sequence ID" value="SIS38794.1"/>
    <property type="molecule type" value="Genomic_DNA"/>
</dbReference>
<gene>
    <name evidence="1" type="ORF">SAMN05421768_106154</name>
</gene>
<dbReference type="STRING" id="112234.SAMN05421768_106154"/>
<reference evidence="1 2" key="1">
    <citation type="submission" date="2017-01" db="EMBL/GenBank/DDBJ databases">
        <authorList>
            <person name="Mah S.A."/>
            <person name="Swanson W.J."/>
            <person name="Moy G.W."/>
            <person name="Vacquier V.D."/>
        </authorList>
    </citation>
    <scope>NUCLEOTIDE SEQUENCE [LARGE SCALE GENOMIC DNA]</scope>
    <source>
        <strain evidence="1 2">DSM 16927</strain>
    </source>
</reference>